<organism evidence="1">
    <name type="scientific">Anguilla anguilla</name>
    <name type="common">European freshwater eel</name>
    <name type="synonym">Muraena anguilla</name>
    <dbReference type="NCBI Taxonomy" id="7936"/>
    <lineage>
        <taxon>Eukaryota</taxon>
        <taxon>Metazoa</taxon>
        <taxon>Chordata</taxon>
        <taxon>Craniata</taxon>
        <taxon>Vertebrata</taxon>
        <taxon>Euteleostomi</taxon>
        <taxon>Actinopterygii</taxon>
        <taxon>Neopterygii</taxon>
        <taxon>Teleostei</taxon>
        <taxon>Anguilliformes</taxon>
        <taxon>Anguillidae</taxon>
        <taxon>Anguilla</taxon>
    </lineage>
</organism>
<reference evidence="1" key="1">
    <citation type="submission" date="2014-11" db="EMBL/GenBank/DDBJ databases">
        <authorList>
            <person name="Amaro Gonzalez C."/>
        </authorList>
    </citation>
    <scope>NUCLEOTIDE SEQUENCE</scope>
</reference>
<proteinExistence type="predicted"/>
<evidence type="ECO:0000313" key="1">
    <source>
        <dbReference type="EMBL" id="JAH50446.1"/>
    </source>
</evidence>
<sequence length="23" mass="2596">MAFQTLCTESYLHCCLLGSYKIA</sequence>
<accession>A0A0E9TA00</accession>
<reference evidence="1" key="2">
    <citation type="journal article" date="2015" name="Fish Shellfish Immunol.">
        <title>Early steps in the European eel (Anguilla anguilla)-Vibrio vulnificus interaction in the gills: Role of the RtxA13 toxin.</title>
        <authorList>
            <person name="Callol A."/>
            <person name="Pajuelo D."/>
            <person name="Ebbesson L."/>
            <person name="Teles M."/>
            <person name="MacKenzie S."/>
            <person name="Amaro C."/>
        </authorList>
    </citation>
    <scope>NUCLEOTIDE SEQUENCE</scope>
</reference>
<name>A0A0E9TA00_ANGAN</name>
<dbReference type="AlphaFoldDB" id="A0A0E9TA00"/>
<dbReference type="EMBL" id="GBXM01058131">
    <property type="protein sequence ID" value="JAH50446.1"/>
    <property type="molecule type" value="Transcribed_RNA"/>
</dbReference>
<protein>
    <submittedName>
        <fullName evidence="1">Uncharacterized protein</fullName>
    </submittedName>
</protein>